<organism evidence="2 3">
    <name type="scientific">Micropruina glycogenica</name>
    <dbReference type="NCBI Taxonomy" id="75385"/>
    <lineage>
        <taxon>Bacteria</taxon>
        <taxon>Bacillati</taxon>
        <taxon>Actinomycetota</taxon>
        <taxon>Actinomycetes</taxon>
        <taxon>Propionibacteriales</taxon>
        <taxon>Nocardioidaceae</taxon>
        <taxon>Micropruina</taxon>
    </lineage>
</organism>
<dbReference type="Proteomes" id="UP000238164">
    <property type="component" value="Chromosome 1"/>
</dbReference>
<reference evidence="2 3" key="1">
    <citation type="submission" date="2018-02" db="EMBL/GenBank/DDBJ databases">
        <authorList>
            <person name="Cohen D.B."/>
            <person name="Kent A.D."/>
        </authorList>
    </citation>
    <scope>NUCLEOTIDE SEQUENCE [LARGE SCALE GENOMIC DNA]</scope>
    <source>
        <strain evidence="2">1</strain>
    </source>
</reference>
<dbReference type="EMBL" id="LT985188">
    <property type="protein sequence ID" value="SPD88426.1"/>
    <property type="molecule type" value="Genomic_DNA"/>
</dbReference>
<sequence length="78" mass="8355">MAGSSLRRTRDSFGATEIPALAGMTRSPAGRACRDLSESDLDTLDHRTSRASPPSSRRTPGSLRPRSGETCRALIRGL</sequence>
<evidence type="ECO:0000313" key="2">
    <source>
        <dbReference type="EMBL" id="SPD88426.1"/>
    </source>
</evidence>
<accession>A0A2N9JKX5</accession>
<feature type="compositionally biased region" description="Low complexity" evidence="1">
    <location>
        <begin position="50"/>
        <end position="65"/>
    </location>
</feature>
<feature type="compositionally biased region" description="Basic and acidic residues" evidence="1">
    <location>
        <begin position="32"/>
        <end position="48"/>
    </location>
</feature>
<protein>
    <submittedName>
        <fullName evidence="2">Uncharacterized protein</fullName>
    </submittedName>
</protein>
<gene>
    <name evidence="2" type="ORF">MPLG2_3396</name>
</gene>
<dbReference type="KEGG" id="mgg:MPLG2_3396"/>
<name>A0A2N9JKX5_9ACTN</name>
<feature type="region of interest" description="Disordered" evidence="1">
    <location>
        <begin position="1"/>
        <end position="78"/>
    </location>
</feature>
<evidence type="ECO:0000256" key="1">
    <source>
        <dbReference type="SAM" id="MobiDB-lite"/>
    </source>
</evidence>
<proteinExistence type="predicted"/>
<dbReference type="AlphaFoldDB" id="A0A2N9JKX5"/>
<evidence type="ECO:0000313" key="3">
    <source>
        <dbReference type="Proteomes" id="UP000238164"/>
    </source>
</evidence>
<keyword evidence="3" id="KW-1185">Reference proteome</keyword>